<evidence type="ECO:0000313" key="3">
    <source>
        <dbReference type="Proteomes" id="UP001374535"/>
    </source>
</evidence>
<evidence type="ECO:0000256" key="1">
    <source>
        <dbReference type="SAM" id="Phobius"/>
    </source>
</evidence>
<gene>
    <name evidence="2" type="ORF">V8G54_001275</name>
</gene>
<feature type="transmembrane region" description="Helical" evidence="1">
    <location>
        <begin position="114"/>
        <end position="139"/>
    </location>
</feature>
<dbReference type="EMBL" id="CP144700">
    <property type="protein sequence ID" value="WVZ22731.1"/>
    <property type="molecule type" value="Genomic_DNA"/>
</dbReference>
<dbReference type="AlphaFoldDB" id="A0AAQ3P812"/>
<name>A0AAQ3P812_VIGMU</name>
<dbReference type="Proteomes" id="UP001374535">
    <property type="component" value="Chromosome 1"/>
</dbReference>
<keyword evidence="1" id="KW-1133">Transmembrane helix</keyword>
<protein>
    <submittedName>
        <fullName evidence="2">Uncharacterized protein</fullName>
    </submittedName>
</protein>
<sequence>MQDTLLKENEIPFNGLSLSIAPFQRHYQHNFTCLSTGFRSIFTLVCAEFADAESSLFEDACCTSCDSSNTMAFLMNFICSSLGTSITAHVSPFSSLSSNPRKLSNSTPPATSPTASFILGLLILILLNFTFSGSLPIFLNSLRTISTDPSDGFPET</sequence>
<keyword evidence="3" id="KW-1185">Reference proteome</keyword>
<organism evidence="2 3">
    <name type="scientific">Vigna mungo</name>
    <name type="common">Black gram</name>
    <name type="synonym">Phaseolus mungo</name>
    <dbReference type="NCBI Taxonomy" id="3915"/>
    <lineage>
        <taxon>Eukaryota</taxon>
        <taxon>Viridiplantae</taxon>
        <taxon>Streptophyta</taxon>
        <taxon>Embryophyta</taxon>
        <taxon>Tracheophyta</taxon>
        <taxon>Spermatophyta</taxon>
        <taxon>Magnoliopsida</taxon>
        <taxon>eudicotyledons</taxon>
        <taxon>Gunneridae</taxon>
        <taxon>Pentapetalae</taxon>
        <taxon>rosids</taxon>
        <taxon>fabids</taxon>
        <taxon>Fabales</taxon>
        <taxon>Fabaceae</taxon>
        <taxon>Papilionoideae</taxon>
        <taxon>50 kb inversion clade</taxon>
        <taxon>NPAAA clade</taxon>
        <taxon>indigoferoid/millettioid clade</taxon>
        <taxon>Phaseoleae</taxon>
        <taxon>Vigna</taxon>
    </lineage>
</organism>
<keyword evidence="1" id="KW-0812">Transmembrane</keyword>
<reference evidence="2 3" key="1">
    <citation type="journal article" date="2023" name="Life. Sci Alliance">
        <title>Evolutionary insights into 3D genome organization and epigenetic landscape of Vigna mungo.</title>
        <authorList>
            <person name="Junaid A."/>
            <person name="Singh B."/>
            <person name="Bhatia S."/>
        </authorList>
    </citation>
    <scope>NUCLEOTIDE SEQUENCE [LARGE SCALE GENOMIC DNA]</scope>
    <source>
        <strain evidence="2">Urdbean</strain>
    </source>
</reference>
<keyword evidence="1" id="KW-0472">Membrane</keyword>
<proteinExistence type="predicted"/>
<accession>A0AAQ3P812</accession>
<evidence type="ECO:0000313" key="2">
    <source>
        <dbReference type="EMBL" id="WVZ22731.1"/>
    </source>
</evidence>